<dbReference type="PROSITE" id="PS50943">
    <property type="entry name" value="HTH_CROC1"/>
    <property type="match status" value="1"/>
</dbReference>
<feature type="domain" description="HTH cro/C1-type" evidence="2">
    <location>
        <begin position="28"/>
        <end position="75"/>
    </location>
</feature>
<organism evidence="3 4">
    <name type="scientific">Granulicella arctica</name>
    <dbReference type="NCBI Taxonomy" id="940613"/>
    <lineage>
        <taxon>Bacteria</taxon>
        <taxon>Pseudomonadati</taxon>
        <taxon>Acidobacteriota</taxon>
        <taxon>Terriglobia</taxon>
        <taxon>Terriglobales</taxon>
        <taxon>Acidobacteriaceae</taxon>
        <taxon>Granulicella</taxon>
    </lineage>
</organism>
<dbReference type="Gene3D" id="1.10.260.40">
    <property type="entry name" value="lambda repressor-like DNA-binding domains"/>
    <property type="match status" value="1"/>
</dbReference>
<dbReference type="Proteomes" id="UP000589520">
    <property type="component" value="Unassembled WGS sequence"/>
</dbReference>
<reference evidence="3 4" key="1">
    <citation type="submission" date="2020-07" db="EMBL/GenBank/DDBJ databases">
        <title>Genomic Encyclopedia of Type Strains, Phase IV (KMG-V): Genome sequencing to study the core and pangenomes of soil and plant-associated prokaryotes.</title>
        <authorList>
            <person name="Whitman W."/>
        </authorList>
    </citation>
    <scope>NUCLEOTIDE SEQUENCE [LARGE SCALE GENOMIC DNA]</scope>
    <source>
        <strain evidence="3 4">X4EP2</strain>
    </source>
</reference>
<dbReference type="CDD" id="cd00093">
    <property type="entry name" value="HTH_XRE"/>
    <property type="match status" value="1"/>
</dbReference>
<dbReference type="InterPro" id="IPR001387">
    <property type="entry name" value="Cro/C1-type_HTH"/>
</dbReference>
<dbReference type="AlphaFoldDB" id="A0A7Y9PEL7"/>
<protein>
    <submittedName>
        <fullName evidence="3">Addiction module HigA family antidote</fullName>
    </submittedName>
</protein>
<dbReference type="GO" id="GO:0003677">
    <property type="term" value="F:DNA binding"/>
    <property type="evidence" value="ECO:0007669"/>
    <property type="project" value="UniProtKB-KW"/>
</dbReference>
<dbReference type="Pfam" id="PF01381">
    <property type="entry name" value="HTH_3"/>
    <property type="match status" value="1"/>
</dbReference>
<evidence type="ECO:0000313" key="4">
    <source>
        <dbReference type="Proteomes" id="UP000589520"/>
    </source>
</evidence>
<dbReference type="PANTHER" id="PTHR36924:SF1">
    <property type="entry name" value="ANTITOXIN HIGA-1"/>
    <property type="match status" value="1"/>
</dbReference>
<proteinExistence type="predicted"/>
<sequence>MSIPRDLSHPGAPVHPGEVLREEFLVPLGISANALAMALHVPSTRISEIVAERRGITADTAYRLSRYFGPSPTFWMNMQLNYELAVAYKYAQSVIKKEVRPRVA</sequence>
<comment type="caution">
    <text evidence="3">The sequence shown here is derived from an EMBL/GenBank/DDBJ whole genome shotgun (WGS) entry which is preliminary data.</text>
</comment>
<dbReference type="InterPro" id="IPR013430">
    <property type="entry name" value="Toxin_antidote_HigA"/>
</dbReference>
<accession>A0A7Y9PEL7</accession>
<dbReference type="EMBL" id="JACCCW010000001">
    <property type="protein sequence ID" value="NYF77766.1"/>
    <property type="molecule type" value="Genomic_DNA"/>
</dbReference>
<name>A0A7Y9PEL7_9BACT</name>
<keyword evidence="1" id="KW-0238">DNA-binding</keyword>
<dbReference type="SUPFAM" id="SSF47413">
    <property type="entry name" value="lambda repressor-like DNA-binding domains"/>
    <property type="match status" value="1"/>
</dbReference>
<evidence type="ECO:0000256" key="1">
    <source>
        <dbReference type="ARBA" id="ARBA00023125"/>
    </source>
</evidence>
<dbReference type="NCBIfam" id="TIGR02607">
    <property type="entry name" value="antidote_HigA"/>
    <property type="match status" value="1"/>
</dbReference>
<evidence type="ECO:0000313" key="3">
    <source>
        <dbReference type="EMBL" id="NYF77766.1"/>
    </source>
</evidence>
<gene>
    <name evidence="3" type="ORF">HDF17_000053</name>
</gene>
<keyword evidence="4" id="KW-1185">Reference proteome</keyword>
<dbReference type="PANTHER" id="PTHR36924">
    <property type="entry name" value="ANTITOXIN HIGA-1"/>
    <property type="match status" value="1"/>
</dbReference>
<dbReference type="InterPro" id="IPR010982">
    <property type="entry name" value="Lambda_DNA-bd_dom_sf"/>
</dbReference>
<dbReference type="RefSeq" id="WP_179486616.1">
    <property type="nucleotide sequence ID" value="NZ_JACCCW010000001.1"/>
</dbReference>
<evidence type="ECO:0000259" key="2">
    <source>
        <dbReference type="PROSITE" id="PS50943"/>
    </source>
</evidence>